<accession>A0A0D9RFT1</accession>
<evidence type="ECO:0000313" key="2">
    <source>
        <dbReference type="Proteomes" id="UP000029965"/>
    </source>
</evidence>
<dbReference type="EMBL" id="AQIB01114840">
    <property type="status" value="NOT_ANNOTATED_CDS"/>
    <property type="molecule type" value="Genomic_DNA"/>
</dbReference>
<proteinExistence type="predicted"/>
<reference evidence="1" key="2">
    <citation type="submission" date="2025-08" db="UniProtKB">
        <authorList>
            <consortium name="Ensembl"/>
        </authorList>
    </citation>
    <scope>IDENTIFICATION</scope>
</reference>
<sequence length="107" mass="11048">MGNFGGPSGIHSTGPPAAPSLGFALNICRPAGLKWVALNGVTEKSCDITERENRESFPLAIPSWPPGLKSAYSSAQLPRPRAAEIPLIPDPSQACAAGLTQPRGSGI</sequence>
<organism evidence="1 2">
    <name type="scientific">Chlorocebus sabaeus</name>
    <name type="common">Green monkey</name>
    <name type="synonym">Simia sabaea</name>
    <dbReference type="NCBI Taxonomy" id="60711"/>
    <lineage>
        <taxon>Eukaryota</taxon>
        <taxon>Metazoa</taxon>
        <taxon>Chordata</taxon>
        <taxon>Craniata</taxon>
        <taxon>Vertebrata</taxon>
        <taxon>Euteleostomi</taxon>
        <taxon>Mammalia</taxon>
        <taxon>Eutheria</taxon>
        <taxon>Euarchontoglires</taxon>
        <taxon>Primates</taxon>
        <taxon>Haplorrhini</taxon>
        <taxon>Catarrhini</taxon>
        <taxon>Cercopithecidae</taxon>
        <taxon>Cercopithecinae</taxon>
        <taxon>Chlorocebus</taxon>
    </lineage>
</organism>
<dbReference type="Ensembl" id="ENSCSAT00000009352.1">
    <property type="protein sequence ID" value="ENSCSAP00000007470.1"/>
    <property type="gene ID" value="ENSCSAG00000011264.1"/>
</dbReference>
<dbReference type="Proteomes" id="UP000029965">
    <property type="component" value="Chromosome 8"/>
</dbReference>
<name>A0A0D9RFT1_CHLSB</name>
<reference evidence="1" key="3">
    <citation type="submission" date="2025-09" db="UniProtKB">
        <authorList>
            <consortium name="Ensembl"/>
        </authorList>
    </citation>
    <scope>IDENTIFICATION</scope>
</reference>
<dbReference type="Bgee" id="ENSCSAG00000011264">
    <property type="expression patterns" value="Expressed in prefrontal cortex and 5 other cell types or tissues"/>
</dbReference>
<keyword evidence="2" id="KW-1185">Reference proteome</keyword>
<dbReference type="eggNOG" id="ENOG502TE9E">
    <property type="taxonomic scope" value="Eukaryota"/>
</dbReference>
<protein>
    <submittedName>
        <fullName evidence="1">Uncharacterized protein</fullName>
    </submittedName>
</protein>
<evidence type="ECO:0000313" key="1">
    <source>
        <dbReference type="Ensembl" id="ENSCSAP00000007470.1"/>
    </source>
</evidence>
<reference evidence="1 2" key="1">
    <citation type="submission" date="2014-03" db="EMBL/GenBank/DDBJ databases">
        <authorList>
            <person name="Warren W."/>
            <person name="Wilson R.K."/>
        </authorList>
    </citation>
    <scope>NUCLEOTIDE SEQUENCE</scope>
</reference>
<dbReference type="AlphaFoldDB" id="A0A0D9RFT1"/>